<sequence length="262" mass="29131">MIKLVVTDMDGTFLRSDMTYDRERFDALFNRMRENGVYFVVASGNQYYQIRSFFQDKMDEIWFAAENGNFLVKGSEPVFNTSIEKEITGKAIDAIQAMDGVALVVCGKESAYISGVKAETAAHISKFFHRLRDMDTLSELQDEILKLTVITEDNDAVHYAPILQDIVGDSMVAVATAKNNVDIMKKGINKGTAIAYLQSKLGISPSETMVFGDNGNDIEMLGMAEYSYAMDNAIPRVKEAARFTAPSNNDDGVLAIMEQHLK</sequence>
<organism evidence="1 2">
    <name type="scientific">Youngiibacter multivorans</name>
    <dbReference type="NCBI Taxonomy" id="937251"/>
    <lineage>
        <taxon>Bacteria</taxon>
        <taxon>Bacillati</taxon>
        <taxon>Bacillota</taxon>
        <taxon>Clostridia</taxon>
        <taxon>Eubacteriales</taxon>
        <taxon>Clostridiaceae</taxon>
        <taxon>Youngiibacter</taxon>
    </lineage>
</organism>
<dbReference type="RefSeq" id="WP_209460344.1">
    <property type="nucleotide sequence ID" value="NZ_JAGGKC010000025.1"/>
</dbReference>
<proteinExistence type="predicted"/>
<dbReference type="Gene3D" id="3.30.1240.10">
    <property type="match status" value="1"/>
</dbReference>
<dbReference type="InterPro" id="IPR023214">
    <property type="entry name" value="HAD_sf"/>
</dbReference>
<dbReference type="PANTHER" id="PTHR10000">
    <property type="entry name" value="PHOSPHOSERINE PHOSPHATASE"/>
    <property type="match status" value="1"/>
</dbReference>
<accession>A0ABS4G6J1</accession>
<dbReference type="InterPro" id="IPR036412">
    <property type="entry name" value="HAD-like_sf"/>
</dbReference>
<keyword evidence="2" id="KW-1185">Reference proteome</keyword>
<dbReference type="CDD" id="cd07518">
    <property type="entry name" value="HAD_YbiV-Like"/>
    <property type="match status" value="1"/>
</dbReference>
<dbReference type="Gene3D" id="3.40.50.1000">
    <property type="entry name" value="HAD superfamily/HAD-like"/>
    <property type="match status" value="1"/>
</dbReference>
<evidence type="ECO:0000313" key="2">
    <source>
        <dbReference type="Proteomes" id="UP001519271"/>
    </source>
</evidence>
<dbReference type="Pfam" id="PF08282">
    <property type="entry name" value="Hydrolase_3"/>
    <property type="match status" value="1"/>
</dbReference>
<dbReference type="SFLD" id="SFLDG01140">
    <property type="entry name" value="C2.B:_Phosphomannomutase_and_P"/>
    <property type="match status" value="1"/>
</dbReference>
<dbReference type="EMBL" id="JAGGKC010000025">
    <property type="protein sequence ID" value="MBP1920164.1"/>
    <property type="molecule type" value="Genomic_DNA"/>
</dbReference>
<dbReference type="PANTHER" id="PTHR10000:SF53">
    <property type="entry name" value="5-AMINO-6-(5-PHOSPHO-D-RIBITYLAMINO)URACIL PHOSPHATASE YBJI-RELATED"/>
    <property type="match status" value="1"/>
</dbReference>
<dbReference type="InterPro" id="IPR000150">
    <property type="entry name" value="Cof"/>
</dbReference>
<dbReference type="NCBIfam" id="TIGR00099">
    <property type="entry name" value="Cof-subfamily"/>
    <property type="match status" value="1"/>
</dbReference>
<name>A0ABS4G6J1_9CLOT</name>
<gene>
    <name evidence="1" type="ORF">J2Z34_002662</name>
</gene>
<reference evidence="1 2" key="1">
    <citation type="submission" date="2021-03" db="EMBL/GenBank/DDBJ databases">
        <title>Genomic Encyclopedia of Type Strains, Phase IV (KMG-IV): sequencing the most valuable type-strain genomes for metagenomic binning, comparative biology and taxonomic classification.</title>
        <authorList>
            <person name="Goeker M."/>
        </authorList>
    </citation>
    <scope>NUCLEOTIDE SEQUENCE [LARGE SCALE GENOMIC DNA]</scope>
    <source>
        <strain evidence="1 2">DSM 6139</strain>
    </source>
</reference>
<dbReference type="SUPFAM" id="SSF56784">
    <property type="entry name" value="HAD-like"/>
    <property type="match status" value="1"/>
</dbReference>
<dbReference type="SFLD" id="SFLDG01144">
    <property type="entry name" value="C2.B.4:_PGP_Like"/>
    <property type="match status" value="1"/>
</dbReference>
<protein>
    <submittedName>
        <fullName evidence="1">Cof subfamily protein (Haloacid dehalogenase superfamily)</fullName>
    </submittedName>
</protein>
<dbReference type="InterPro" id="IPR006379">
    <property type="entry name" value="HAD-SF_hydro_IIB"/>
</dbReference>
<comment type="caution">
    <text evidence="1">The sequence shown here is derived from an EMBL/GenBank/DDBJ whole genome shotgun (WGS) entry which is preliminary data.</text>
</comment>
<dbReference type="PROSITE" id="PS01229">
    <property type="entry name" value="COF_2"/>
    <property type="match status" value="1"/>
</dbReference>
<dbReference type="Proteomes" id="UP001519271">
    <property type="component" value="Unassembled WGS sequence"/>
</dbReference>
<dbReference type="NCBIfam" id="TIGR01484">
    <property type="entry name" value="HAD-SF-IIB"/>
    <property type="match status" value="1"/>
</dbReference>
<dbReference type="SFLD" id="SFLDS00003">
    <property type="entry name" value="Haloacid_Dehalogenase"/>
    <property type="match status" value="1"/>
</dbReference>
<evidence type="ECO:0000313" key="1">
    <source>
        <dbReference type="EMBL" id="MBP1920164.1"/>
    </source>
</evidence>